<organism evidence="6 7">
    <name type="scientific">Bifidobacterium parmae</name>
    <dbReference type="NCBI Taxonomy" id="361854"/>
    <lineage>
        <taxon>Bacteria</taxon>
        <taxon>Bacillati</taxon>
        <taxon>Actinomycetota</taxon>
        <taxon>Actinomycetes</taxon>
        <taxon>Bifidobacteriales</taxon>
        <taxon>Bifidobacteriaceae</taxon>
        <taxon>Bifidobacterium</taxon>
    </lineage>
</organism>
<dbReference type="PANTHER" id="PTHR24421">
    <property type="entry name" value="NITRATE/NITRITE SENSOR PROTEIN NARX-RELATED"/>
    <property type="match status" value="1"/>
</dbReference>
<evidence type="ECO:0000256" key="2">
    <source>
        <dbReference type="ARBA" id="ARBA00022777"/>
    </source>
</evidence>
<keyword evidence="5" id="KW-1133">Transmembrane helix</keyword>
<gene>
    <name evidence="6" type="ORF">Uis4E_1797</name>
</gene>
<dbReference type="Proteomes" id="UP000235034">
    <property type="component" value="Unassembled WGS sequence"/>
</dbReference>
<sequence length="446" mass="48441">MNVVPDRDVDPGGGPSRPLQWLRTHWFRIAIAAFTLAATLIEWAAIPPVYPLNFLFSGISVVAIVLSPFLPRISGWLIIMTVVARLFVLDLSGPNPLWAAYLALAVIGYDSAIPVAVGALLTVTLAECVPVALNTFNALSATWIGMVNYIGMFTLATMGGMSFRWRRQRDEMREQAMALERRQWELDTLQRNTRLASRIHDSASGGLSYIALTAQRELRRIGDDAAHAGERADWRFVNDQALSVLDEIHHVIDLLERPSSSDGGGRPVPAASEAPERHASPDDGIPPASRAVSRRREDVSTAARTAETRLARLGFHGRFDLRGETGDECSGESLAAAADLIGEIAANITRHMSPDAGEYRCVITFGEHAVEIMETNPAAPQGGAARHAGDGMPDAPRPHGSGLALHRRIIRGMGGELNTTAEDGDWILYARIPAHPGPARRRERAS</sequence>
<evidence type="ECO:0000313" key="6">
    <source>
        <dbReference type="EMBL" id="PLS26222.1"/>
    </source>
</evidence>
<dbReference type="GO" id="GO:0016301">
    <property type="term" value="F:kinase activity"/>
    <property type="evidence" value="ECO:0007669"/>
    <property type="project" value="UniProtKB-KW"/>
</dbReference>
<feature type="transmembrane region" description="Helical" evidence="5">
    <location>
        <begin position="25"/>
        <end position="45"/>
    </location>
</feature>
<keyword evidence="3" id="KW-0902">Two-component regulatory system</keyword>
<evidence type="ECO:0000313" key="7">
    <source>
        <dbReference type="Proteomes" id="UP000235034"/>
    </source>
</evidence>
<evidence type="ECO:0000256" key="1">
    <source>
        <dbReference type="ARBA" id="ARBA00022679"/>
    </source>
</evidence>
<feature type="transmembrane region" description="Helical" evidence="5">
    <location>
        <begin position="100"/>
        <end position="123"/>
    </location>
</feature>
<dbReference type="AlphaFoldDB" id="A0A2N5IW82"/>
<comment type="caution">
    <text evidence="6">The sequence shown here is derived from an EMBL/GenBank/DDBJ whole genome shotgun (WGS) entry which is preliminary data.</text>
</comment>
<reference evidence="6 7" key="1">
    <citation type="submission" date="2017-07" db="EMBL/GenBank/DDBJ databases">
        <title>Bifidobacterium novel species.</title>
        <authorList>
            <person name="Lugli G.A."/>
            <person name="Milani C."/>
            <person name="Duranti S."/>
            <person name="Mangifesta M."/>
        </authorList>
    </citation>
    <scope>NUCLEOTIDE SEQUENCE [LARGE SCALE GENOMIC DNA]</scope>
    <source>
        <strain evidence="6 7">77</strain>
    </source>
</reference>
<keyword evidence="2" id="KW-0418">Kinase</keyword>
<evidence type="ECO:0000256" key="4">
    <source>
        <dbReference type="SAM" id="MobiDB-lite"/>
    </source>
</evidence>
<protein>
    <recommendedName>
        <fullName evidence="8">Histidine kinase</fullName>
    </recommendedName>
</protein>
<keyword evidence="5" id="KW-0812">Transmembrane</keyword>
<name>A0A2N5IW82_9BIFI</name>
<dbReference type="GO" id="GO:0000160">
    <property type="term" value="P:phosphorelay signal transduction system"/>
    <property type="evidence" value="ECO:0007669"/>
    <property type="project" value="UniProtKB-KW"/>
</dbReference>
<feature type="region of interest" description="Disordered" evidence="4">
    <location>
        <begin position="379"/>
        <end position="400"/>
    </location>
</feature>
<evidence type="ECO:0008006" key="8">
    <source>
        <dbReference type="Google" id="ProtNLM"/>
    </source>
</evidence>
<proteinExistence type="predicted"/>
<dbReference type="OrthoDB" id="3236159at2"/>
<dbReference type="EMBL" id="NMWT01000028">
    <property type="protein sequence ID" value="PLS26222.1"/>
    <property type="molecule type" value="Genomic_DNA"/>
</dbReference>
<dbReference type="InterPro" id="IPR036890">
    <property type="entry name" value="HATPase_C_sf"/>
</dbReference>
<keyword evidence="1" id="KW-0808">Transferase</keyword>
<evidence type="ECO:0000256" key="5">
    <source>
        <dbReference type="SAM" id="Phobius"/>
    </source>
</evidence>
<dbReference type="InterPro" id="IPR050482">
    <property type="entry name" value="Sensor_HK_TwoCompSys"/>
</dbReference>
<accession>A0A2N5IW82</accession>
<keyword evidence="5" id="KW-0472">Membrane</keyword>
<feature type="region of interest" description="Disordered" evidence="4">
    <location>
        <begin position="256"/>
        <end position="303"/>
    </location>
</feature>
<evidence type="ECO:0000256" key="3">
    <source>
        <dbReference type="ARBA" id="ARBA00023012"/>
    </source>
</evidence>
<dbReference type="RefSeq" id="WP_101622877.1">
    <property type="nucleotide sequence ID" value="NZ_NMWT01000028.1"/>
</dbReference>
<dbReference type="Gene3D" id="3.30.565.10">
    <property type="entry name" value="Histidine kinase-like ATPase, C-terminal domain"/>
    <property type="match status" value="1"/>
</dbReference>
<feature type="transmembrane region" description="Helical" evidence="5">
    <location>
        <begin position="143"/>
        <end position="163"/>
    </location>
</feature>
<keyword evidence="7" id="KW-1185">Reference proteome</keyword>